<organism evidence="4 5">
    <name type="scientific">Candidatus Glassbacteria bacterium RIFCSPLOWO2_12_FULL_58_11</name>
    <dbReference type="NCBI Taxonomy" id="1817867"/>
    <lineage>
        <taxon>Bacteria</taxon>
        <taxon>Candidatus Glassiibacteriota</taxon>
    </lineage>
</organism>
<feature type="compositionally biased region" description="Basic and acidic residues" evidence="1">
    <location>
        <begin position="327"/>
        <end position="345"/>
    </location>
</feature>
<name>A0A1F5YZY6_9BACT</name>
<evidence type="ECO:0000259" key="3">
    <source>
        <dbReference type="Pfam" id="PF13485"/>
    </source>
</evidence>
<dbReference type="AlphaFoldDB" id="A0A1F5YZY6"/>
<protein>
    <recommendedName>
        <fullName evidence="3">Peptidase MA-like domain-containing protein</fullName>
    </recommendedName>
</protein>
<evidence type="ECO:0000313" key="5">
    <source>
        <dbReference type="Proteomes" id="UP000179129"/>
    </source>
</evidence>
<gene>
    <name evidence="4" type="ORF">A3F83_10475</name>
</gene>
<keyword evidence="2" id="KW-1133">Transmembrane helix</keyword>
<feature type="transmembrane region" description="Helical" evidence="2">
    <location>
        <begin position="267"/>
        <end position="290"/>
    </location>
</feature>
<dbReference type="EMBL" id="MFIX01000049">
    <property type="protein sequence ID" value="OGG05452.1"/>
    <property type="molecule type" value="Genomic_DNA"/>
</dbReference>
<feature type="domain" description="Peptidase MA-like" evidence="3">
    <location>
        <begin position="133"/>
        <end position="261"/>
    </location>
</feature>
<sequence>MIFIAKWNVPKVIGLLSVFFCGLAGPLEAAGVDSVYARLSSGRISVEYQAPDSKIARQYLSLAAGFIPRPEWQRGIPLAGLEIIIAPTEAEFRRLSGGLLPEWGLACALPERDLVIVRSPRLLPVLQGDPEEILLHEISHVFLDQQLRPAEIPRWFQEGYALYCSRMWDTENFFEFSVAILLGKVRPLSALNASFPVSEAAAHLAYLESYTVVEYIFLRWEKEQLELLFKRWREQGDLDRGLRLSLGLTLAQFEVGWRQWAEVRYGWLKLATSVTLIWILAAGLFIAVYISRRVRFKKRLAEMRSREAIQYDWPLLEAALPPEEPAEDKPPENEEGRKSAEDQAK</sequence>
<dbReference type="InterPro" id="IPR039568">
    <property type="entry name" value="Peptidase_MA-like_dom"/>
</dbReference>
<dbReference type="Proteomes" id="UP000179129">
    <property type="component" value="Unassembled WGS sequence"/>
</dbReference>
<keyword evidence="2" id="KW-0812">Transmembrane</keyword>
<dbReference type="STRING" id="1817867.A3F83_10475"/>
<evidence type="ECO:0000313" key="4">
    <source>
        <dbReference type="EMBL" id="OGG05452.1"/>
    </source>
</evidence>
<reference evidence="4 5" key="1">
    <citation type="journal article" date="2016" name="Nat. Commun.">
        <title>Thousands of microbial genomes shed light on interconnected biogeochemical processes in an aquifer system.</title>
        <authorList>
            <person name="Anantharaman K."/>
            <person name="Brown C.T."/>
            <person name="Hug L.A."/>
            <person name="Sharon I."/>
            <person name="Castelle C.J."/>
            <person name="Probst A.J."/>
            <person name="Thomas B.C."/>
            <person name="Singh A."/>
            <person name="Wilkins M.J."/>
            <person name="Karaoz U."/>
            <person name="Brodie E.L."/>
            <person name="Williams K.H."/>
            <person name="Hubbard S.S."/>
            <person name="Banfield J.F."/>
        </authorList>
    </citation>
    <scope>NUCLEOTIDE SEQUENCE [LARGE SCALE GENOMIC DNA]</scope>
</reference>
<evidence type="ECO:0000256" key="2">
    <source>
        <dbReference type="SAM" id="Phobius"/>
    </source>
</evidence>
<proteinExistence type="predicted"/>
<comment type="caution">
    <text evidence="4">The sequence shown here is derived from an EMBL/GenBank/DDBJ whole genome shotgun (WGS) entry which is preliminary data.</text>
</comment>
<feature type="region of interest" description="Disordered" evidence="1">
    <location>
        <begin position="321"/>
        <end position="345"/>
    </location>
</feature>
<keyword evidence="2" id="KW-0472">Membrane</keyword>
<dbReference type="Pfam" id="PF13485">
    <property type="entry name" value="Peptidase_MA_2"/>
    <property type="match status" value="1"/>
</dbReference>
<accession>A0A1F5YZY6</accession>
<evidence type="ECO:0000256" key="1">
    <source>
        <dbReference type="SAM" id="MobiDB-lite"/>
    </source>
</evidence>